<dbReference type="OrthoDB" id="10449213at2759"/>
<feature type="region of interest" description="Disordered" evidence="1">
    <location>
        <begin position="113"/>
        <end position="197"/>
    </location>
</feature>
<comment type="caution">
    <text evidence="2">The sequence shown here is derived from an EMBL/GenBank/DDBJ whole genome shotgun (WGS) entry which is preliminary data.</text>
</comment>
<reference evidence="2 3" key="1">
    <citation type="journal article" date="2018" name="Plant J.">
        <title>Genome sequences of Chlorella sorokiniana UTEX 1602 and Micractinium conductrix SAG 241.80: implications to maltose excretion by a green alga.</title>
        <authorList>
            <person name="Arriola M.B."/>
            <person name="Velmurugan N."/>
            <person name="Zhang Y."/>
            <person name="Plunkett M.H."/>
            <person name="Hondzo H."/>
            <person name="Barney B.M."/>
        </authorList>
    </citation>
    <scope>NUCLEOTIDE SEQUENCE [LARGE SCALE GENOMIC DNA]</scope>
    <source>
        <strain evidence="3">UTEX 1602</strain>
    </source>
</reference>
<sequence length="485" mass="50377">MSSCSATGAPQGEHQLPAAAAGQPATADGGPDAVNAPHHLLRHVLSPEQCTDALRHFGTTDAKSAARQVNRMSQRELRDTFEKVYCVHTNSNNNTWLRRKLLEAVGASRRFYSAANKTGRPKARKAEGSAGGDRKRVRRERRPAGEAGTSAPSTPAAAAAAAAAPAPPAAHHAAAHAGPALPAGSPRALSQRLRQRGGETHYPHHLTHRMLLQQVHAVTPPFQYSQPAAAGEDECEDGSCSGRSASDVHTYHRVAAQPSSLDSGGPTSPFAAAAQRRTQHSLMAAHKQSMGSNNSLQSSSMAAPLRAVSPAARPLPSPATSPYATSPYAASPYTVFPAAQHMLQGMPPTLPGVPLGYMQPQLASPLGGIPARPPLPQDAPLSILTSRLYPPRQPEPAAVAAAGPQLGSGPQLFSVPSWGGMGGMGGLASAPSLALQPSTDLGALFGPADLPMADFEPPSKQESGTGDDWLAWDGWQLPSLAEGQL</sequence>
<dbReference type="EMBL" id="LHPG02000014">
    <property type="protein sequence ID" value="PRW39294.1"/>
    <property type="molecule type" value="Genomic_DNA"/>
</dbReference>
<organism evidence="2 3">
    <name type="scientific">Chlorella sorokiniana</name>
    <name type="common">Freshwater green alga</name>
    <dbReference type="NCBI Taxonomy" id="3076"/>
    <lineage>
        <taxon>Eukaryota</taxon>
        <taxon>Viridiplantae</taxon>
        <taxon>Chlorophyta</taxon>
        <taxon>core chlorophytes</taxon>
        <taxon>Trebouxiophyceae</taxon>
        <taxon>Chlorellales</taxon>
        <taxon>Chlorellaceae</taxon>
        <taxon>Chlorella clade</taxon>
        <taxon>Chlorella</taxon>
    </lineage>
</organism>
<feature type="compositionally biased region" description="Low complexity" evidence="1">
    <location>
        <begin position="147"/>
        <end position="186"/>
    </location>
</feature>
<accession>A0A2P6TJ66</accession>
<evidence type="ECO:0000313" key="2">
    <source>
        <dbReference type="EMBL" id="PRW39294.1"/>
    </source>
</evidence>
<feature type="compositionally biased region" description="Low complexity" evidence="1">
    <location>
        <begin position="288"/>
        <end position="301"/>
    </location>
</feature>
<feature type="region of interest" description="Disordered" evidence="1">
    <location>
        <begin position="1"/>
        <end position="36"/>
    </location>
</feature>
<name>A0A2P6TJ66_CHLSO</name>
<protein>
    <submittedName>
        <fullName evidence="2">Uncharacterized protein</fullName>
    </submittedName>
</protein>
<feature type="compositionally biased region" description="Polar residues" evidence="1">
    <location>
        <begin position="257"/>
        <end position="266"/>
    </location>
</feature>
<gene>
    <name evidence="2" type="ORF">C2E21_6998</name>
</gene>
<feature type="compositionally biased region" description="Low complexity" evidence="1">
    <location>
        <begin position="17"/>
        <end position="33"/>
    </location>
</feature>
<evidence type="ECO:0000256" key="1">
    <source>
        <dbReference type="SAM" id="MobiDB-lite"/>
    </source>
</evidence>
<keyword evidence="3" id="KW-1185">Reference proteome</keyword>
<dbReference type="AlphaFoldDB" id="A0A2P6TJ66"/>
<evidence type="ECO:0000313" key="3">
    <source>
        <dbReference type="Proteomes" id="UP000239899"/>
    </source>
</evidence>
<dbReference type="Proteomes" id="UP000239899">
    <property type="component" value="Unassembled WGS sequence"/>
</dbReference>
<proteinExistence type="predicted"/>
<feature type="region of interest" description="Disordered" evidence="1">
    <location>
        <begin position="257"/>
        <end position="302"/>
    </location>
</feature>